<evidence type="ECO:0000256" key="2">
    <source>
        <dbReference type="ARBA" id="ARBA00022729"/>
    </source>
</evidence>
<keyword evidence="6" id="KW-1133">Transmembrane helix</keyword>
<dbReference type="PANTHER" id="PTHR46091">
    <property type="entry name" value="BLR7054 PROTEIN"/>
    <property type="match status" value="1"/>
</dbReference>
<keyword evidence="5" id="KW-0520">NAD</keyword>
<dbReference type="PhylomeDB" id="B1L3Y5"/>
<organism evidence="8 9">
    <name type="scientific">Korarchaeum cryptofilum (strain OPF8)</name>
    <dbReference type="NCBI Taxonomy" id="374847"/>
    <lineage>
        <taxon>Archaea</taxon>
        <taxon>Thermoproteota</taxon>
        <taxon>Candidatus Korarchaeia</taxon>
        <taxon>Candidatus Korarchaeales</taxon>
        <taxon>Candidatus Korarchaeaceae</taxon>
        <taxon>Candidatus Korarchaeum</taxon>
    </lineage>
</organism>
<feature type="transmembrane region" description="Helical" evidence="6">
    <location>
        <begin position="54"/>
        <end position="75"/>
    </location>
</feature>
<evidence type="ECO:0000256" key="5">
    <source>
        <dbReference type="ARBA" id="ARBA00023027"/>
    </source>
</evidence>
<dbReference type="GO" id="GO:0051786">
    <property type="term" value="F:all-trans-retinol 13,14-reductase activity"/>
    <property type="evidence" value="ECO:0007669"/>
    <property type="project" value="UniProtKB-EC"/>
</dbReference>
<dbReference type="InParanoid" id="B1L3Y5"/>
<dbReference type="eggNOG" id="arCOG01521">
    <property type="taxonomic scope" value="Archaea"/>
</dbReference>
<feature type="transmembrane region" description="Helical" evidence="6">
    <location>
        <begin position="81"/>
        <end position="101"/>
    </location>
</feature>
<dbReference type="Pfam" id="PF01593">
    <property type="entry name" value="Amino_oxidase"/>
    <property type="match status" value="1"/>
</dbReference>
<name>B1L3Y5_KORCO</name>
<dbReference type="FunCoup" id="B1L3Y5">
    <property type="interactions" value="27"/>
</dbReference>
<evidence type="ECO:0000256" key="6">
    <source>
        <dbReference type="SAM" id="Phobius"/>
    </source>
</evidence>
<evidence type="ECO:0000313" key="9">
    <source>
        <dbReference type="Proteomes" id="UP000001686"/>
    </source>
</evidence>
<dbReference type="SUPFAM" id="SSF51905">
    <property type="entry name" value="FAD/NAD(P)-binding domain"/>
    <property type="match status" value="1"/>
</dbReference>
<dbReference type="OrthoDB" id="11867at2157"/>
<gene>
    <name evidence="8" type="ordered locus">Kcr_0408</name>
</gene>
<evidence type="ECO:0000256" key="4">
    <source>
        <dbReference type="ARBA" id="ARBA00022857"/>
    </source>
</evidence>
<sequence length="673" mass="75283">MRGILYILISFIPWILYWTLCGIGSYLGIIIPLAISSILLIPQIFKRSFNIMDLVSFLYFSLASLATFAFGLSIFVDESGFLGYLTLFLMAALSIALRRPYTLQVSMRDYPEVYWKDESFTMINNIITASWAFIFALNSLIFLLLSFPLTLILSNSLIALGIFLSSILPVKLPAMRAVSEFKKYDWEVRTGGGDYDVIIIGSGIGGLTCGALLSKRGYRVLVLEQHYQVGGYCSSFRRRGFVFNSGVEDVSGLWEKGPITYLLRELGLKKDDLFVKNSRMFIFRGKAIRADSLVEFIAALYEMFPSERENIERFFYEAERAYEECYRDDVYGVPLPAELIVKVFGERKLLDYPREHPHFYDWMGKSFKEKLDEYFRDEGLKELLSALIGYVGTSPDKAPASSALTACVSYYIHGGFFPKGGAGTFAEALAEFIREHGGQVLVNRRVDKIVVRDGRAIGVIAGGNLIRAPIIVSNVNAKTTFLELVGEEHLSREFVDYIRGLKMSPSCFMVFLGVDMDLSSYPTLIKNLDGSCDIVINSNADRSLAPPGKASVTIIAPANYRDFPERGTDEYLRMKKEIAETLISEADRIIPGIREKIVVQDEATPKTFERYTSMPEGAIYAFDQSIGVKRPYFKTPIRGLYLVGASTFPGGGVEAAVISGIICANDICGWPRP</sequence>
<keyword evidence="6" id="KW-0472">Membrane</keyword>
<dbReference type="EC" id="1.3.99.23" evidence="8"/>
<keyword evidence="3" id="KW-0274">FAD</keyword>
<keyword evidence="8" id="KW-0560">Oxidoreductase</keyword>
<keyword evidence="4" id="KW-0521">NADP</keyword>
<dbReference type="InterPro" id="IPR052206">
    <property type="entry name" value="Retinol_saturase"/>
</dbReference>
<evidence type="ECO:0000313" key="8">
    <source>
        <dbReference type="EMBL" id="ACB07164.1"/>
    </source>
</evidence>
<dbReference type="Gene3D" id="3.50.50.60">
    <property type="entry name" value="FAD/NAD(P)-binding domain"/>
    <property type="match status" value="2"/>
</dbReference>
<dbReference type="RefSeq" id="WP_012309061.1">
    <property type="nucleotide sequence ID" value="NC_010482.1"/>
</dbReference>
<keyword evidence="9" id="KW-1185">Reference proteome</keyword>
<dbReference type="AlphaFoldDB" id="B1L3Y5"/>
<evidence type="ECO:0000256" key="3">
    <source>
        <dbReference type="ARBA" id="ARBA00022827"/>
    </source>
</evidence>
<dbReference type="GeneID" id="6093695"/>
<accession>B1L3Y5</accession>
<dbReference type="EnsemblBacteria" id="ACB07164">
    <property type="protein sequence ID" value="ACB07164"/>
    <property type="gene ID" value="Kcr_0408"/>
</dbReference>
<keyword evidence="6" id="KW-0812">Transmembrane</keyword>
<dbReference type="InterPro" id="IPR002937">
    <property type="entry name" value="Amino_oxidase"/>
</dbReference>
<dbReference type="STRING" id="374847.Kcr_0408"/>
<dbReference type="EMBL" id="CP000968">
    <property type="protein sequence ID" value="ACB07164.1"/>
    <property type="molecule type" value="Genomic_DNA"/>
</dbReference>
<feature type="domain" description="Amine oxidase" evidence="7">
    <location>
        <begin position="204"/>
        <end position="667"/>
    </location>
</feature>
<dbReference type="HOGENOM" id="CLU_019722_1_1_2"/>
<reference evidence="8 9" key="1">
    <citation type="journal article" date="2008" name="Proc. Natl. Acad. Sci. U.S.A.">
        <title>A korarchaeal genome reveals new insights into the evolution of the Archaea.</title>
        <authorList>
            <person name="Elkins J.G."/>
            <person name="Podar M."/>
            <person name="Graham D.E."/>
            <person name="Makarova K.S."/>
            <person name="Wolf Y."/>
            <person name="Randau L."/>
            <person name="Hedlund B.P."/>
            <person name="Brochier-Armanet C."/>
            <person name="Kunin V."/>
            <person name="Anderson I."/>
            <person name="Lapidus A."/>
            <person name="Goltsman E."/>
            <person name="Barry K."/>
            <person name="Koonin E.V."/>
            <person name="Hugenholtz P."/>
            <person name="Kyrpides N."/>
            <person name="Wanner G."/>
            <person name="Richardson P."/>
            <person name="Keller M."/>
            <person name="Stetter K.O."/>
        </authorList>
    </citation>
    <scope>NUCLEOTIDE SEQUENCE [LARGE SCALE GENOMIC DNA]</scope>
    <source>
        <strain evidence="9">OPF8</strain>
    </source>
</reference>
<dbReference type="PANTHER" id="PTHR46091:SF3">
    <property type="entry name" value="AMINE OXIDASE DOMAIN-CONTAINING PROTEIN"/>
    <property type="match status" value="1"/>
</dbReference>
<feature type="transmembrane region" description="Helical" evidence="6">
    <location>
        <begin position="15"/>
        <end position="42"/>
    </location>
</feature>
<feature type="transmembrane region" description="Helical" evidence="6">
    <location>
        <begin position="122"/>
        <end position="145"/>
    </location>
</feature>
<dbReference type="InterPro" id="IPR036188">
    <property type="entry name" value="FAD/NAD-bd_sf"/>
</dbReference>
<proteinExistence type="predicted"/>
<keyword evidence="1" id="KW-0285">Flavoprotein</keyword>
<evidence type="ECO:0000259" key="7">
    <source>
        <dbReference type="Pfam" id="PF01593"/>
    </source>
</evidence>
<dbReference type="Proteomes" id="UP000001686">
    <property type="component" value="Chromosome"/>
</dbReference>
<evidence type="ECO:0000256" key="1">
    <source>
        <dbReference type="ARBA" id="ARBA00022630"/>
    </source>
</evidence>
<dbReference type="GO" id="GO:0016491">
    <property type="term" value="F:oxidoreductase activity"/>
    <property type="evidence" value="ECO:0000318"/>
    <property type="project" value="GO_Central"/>
</dbReference>
<dbReference type="KEGG" id="kcr:Kcr_0408"/>
<protein>
    <submittedName>
        <fullName evidence="8">All-trans-retinol 13,14-reductase</fullName>
        <ecNumber evidence="8">1.3.99.23</ecNumber>
    </submittedName>
</protein>
<keyword evidence="2" id="KW-0732">Signal</keyword>